<keyword evidence="3" id="KW-1185">Reference proteome</keyword>
<name>A0A915KA04_ROMCU</name>
<organism evidence="3 4">
    <name type="scientific">Romanomermis culicivorax</name>
    <name type="common">Nematode worm</name>
    <dbReference type="NCBI Taxonomy" id="13658"/>
    <lineage>
        <taxon>Eukaryota</taxon>
        <taxon>Metazoa</taxon>
        <taxon>Ecdysozoa</taxon>
        <taxon>Nematoda</taxon>
        <taxon>Enoplea</taxon>
        <taxon>Dorylaimia</taxon>
        <taxon>Mermithida</taxon>
        <taxon>Mermithoidea</taxon>
        <taxon>Mermithidae</taxon>
        <taxon>Romanomermis</taxon>
    </lineage>
</organism>
<proteinExistence type="predicted"/>
<evidence type="ECO:0000313" key="4">
    <source>
        <dbReference type="WBParaSite" id="nRc.2.0.1.t35598-RA"/>
    </source>
</evidence>
<dbReference type="Proteomes" id="UP000887565">
    <property type="component" value="Unplaced"/>
</dbReference>
<evidence type="ECO:0000256" key="2">
    <source>
        <dbReference type="SAM" id="Phobius"/>
    </source>
</evidence>
<evidence type="ECO:0000313" key="3">
    <source>
        <dbReference type="Proteomes" id="UP000887565"/>
    </source>
</evidence>
<feature type="region of interest" description="Disordered" evidence="1">
    <location>
        <begin position="72"/>
        <end position="96"/>
    </location>
</feature>
<dbReference type="WBParaSite" id="nRc.2.0.1.t35598-RA">
    <property type="protein sequence ID" value="nRc.2.0.1.t35598-RA"/>
    <property type="gene ID" value="nRc.2.0.1.g35598"/>
</dbReference>
<keyword evidence="2" id="KW-0472">Membrane</keyword>
<keyword evidence="2" id="KW-1133">Transmembrane helix</keyword>
<keyword evidence="2" id="KW-0812">Transmembrane</keyword>
<sequence length="96" mass="11039">MQRNCNSFACPYSVNMKDERPIYYKIPTFVNYPITLSFWYSIIPANRKAKSIVDQYAEVWSKFLVHLGDTTNLDDRHTAGTSSVENTPIMPETLDA</sequence>
<feature type="transmembrane region" description="Helical" evidence="2">
    <location>
        <begin position="22"/>
        <end position="42"/>
    </location>
</feature>
<dbReference type="AlphaFoldDB" id="A0A915KA04"/>
<protein>
    <submittedName>
        <fullName evidence="4">Uncharacterized protein</fullName>
    </submittedName>
</protein>
<accession>A0A915KA04</accession>
<reference evidence="4" key="1">
    <citation type="submission" date="2022-11" db="UniProtKB">
        <authorList>
            <consortium name="WormBaseParasite"/>
        </authorList>
    </citation>
    <scope>IDENTIFICATION</scope>
</reference>
<evidence type="ECO:0000256" key="1">
    <source>
        <dbReference type="SAM" id="MobiDB-lite"/>
    </source>
</evidence>